<dbReference type="AlphaFoldDB" id="A0A553NB67"/>
<dbReference type="InterPro" id="IPR016135">
    <property type="entry name" value="UBQ-conjugating_enzyme/RWD"/>
</dbReference>
<evidence type="ECO:0000313" key="7">
    <source>
        <dbReference type="Proteomes" id="UP000318571"/>
    </source>
</evidence>
<dbReference type="InterPro" id="IPR000608">
    <property type="entry name" value="UBC"/>
</dbReference>
<evidence type="ECO:0000313" key="6">
    <source>
        <dbReference type="EMBL" id="TRY62680.1"/>
    </source>
</evidence>
<dbReference type="PROSITE" id="PS50127">
    <property type="entry name" value="UBC_2"/>
    <property type="match status" value="1"/>
</dbReference>
<comment type="similarity">
    <text evidence="4">Belongs to the ubiquitin-conjugating enzyme family.</text>
</comment>
<protein>
    <recommendedName>
        <fullName evidence="5">UBC core domain-containing protein</fullName>
    </recommendedName>
</protein>
<dbReference type="CDD" id="cd23805">
    <property type="entry name" value="UBCc_UBE2T"/>
    <property type="match status" value="1"/>
</dbReference>
<name>A0A553NB67_TIGCA</name>
<dbReference type="SMART" id="SM00212">
    <property type="entry name" value="UBCc"/>
    <property type="match status" value="1"/>
</dbReference>
<evidence type="ECO:0000259" key="5">
    <source>
        <dbReference type="PROSITE" id="PS50127"/>
    </source>
</evidence>
<dbReference type="Pfam" id="PF00179">
    <property type="entry name" value="UQ_con"/>
    <property type="match status" value="1"/>
</dbReference>
<feature type="domain" description="UBC core" evidence="5">
    <location>
        <begin position="2"/>
        <end position="146"/>
    </location>
</feature>
<evidence type="ECO:0000256" key="3">
    <source>
        <dbReference type="PROSITE-ProRule" id="PRU10133"/>
    </source>
</evidence>
<evidence type="ECO:0000256" key="2">
    <source>
        <dbReference type="ARBA" id="ARBA00022786"/>
    </source>
</evidence>
<reference evidence="6 7" key="1">
    <citation type="journal article" date="2018" name="Nat. Ecol. Evol.">
        <title>Genomic signatures of mitonuclear coevolution across populations of Tigriopus californicus.</title>
        <authorList>
            <person name="Barreto F.S."/>
            <person name="Watson E.T."/>
            <person name="Lima T.G."/>
            <person name="Willett C.S."/>
            <person name="Edmands S."/>
            <person name="Li W."/>
            <person name="Burton R.S."/>
        </authorList>
    </citation>
    <scope>NUCLEOTIDE SEQUENCE [LARGE SCALE GENOMIC DNA]</scope>
    <source>
        <strain evidence="6 7">San Diego</strain>
    </source>
</reference>
<accession>A0A553NB67</accession>
<dbReference type="STRING" id="6832.A0A553NB67"/>
<dbReference type="SUPFAM" id="SSF54495">
    <property type="entry name" value="UBC-like"/>
    <property type="match status" value="1"/>
</dbReference>
<keyword evidence="1" id="KW-0808">Transferase</keyword>
<keyword evidence="2 4" id="KW-0833">Ubl conjugation pathway</keyword>
<keyword evidence="7" id="KW-1185">Reference proteome</keyword>
<proteinExistence type="inferred from homology"/>
<comment type="caution">
    <text evidence="6">The sequence shown here is derived from an EMBL/GenBank/DDBJ whole genome shotgun (WGS) entry which is preliminary data.</text>
</comment>
<evidence type="ECO:0000256" key="1">
    <source>
        <dbReference type="ARBA" id="ARBA00022679"/>
    </source>
</evidence>
<dbReference type="InterPro" id="IPR023313">
    <property type="entry name" value="UBQ-conjugating_AS"/>
</dbReference>
<gene>
    <name evidence="6" type="ORF">TCAL_08687</name>
</gene>
<keyword evidence="4" id="KW-0547">Nucleotide-binding</keyword>
<dbReference type="PANTHER" id="PTHR24068">
    <property type="entry name" value="UBIQUITIN-CONJUGATING ENZYME E2"/>
    <property type="match status" value="1"/>
</dbReference>
<dbReference type="PROSITE" id="PS00183">
    <property type="entry name" value="UBC_1"/>
    <property type="match status" value="1"/>
</dbReference>
<keyword evidence="4" id="KW-0067">ATP-binding</keyword>
<dbReference type="GO" id="GO:0016740">
    <property type="term" value="F:transferase activity"/>
    <property type="evidence" value="ECO:0007669"/>
    <property type="project" value="UniProtKB-KW"/>
</dbReference>
<dbReference type="Gene3D" id="3.10.110.10">
    <property type="entry name" value="Ubiquitin Conjugating Enzyme"/>
    <property type="match status" value="1"/>
</dbReference>
<feature type="active site" description="Glycyl thioester intermediate" evidence="3">
    <location>
        <position position="80"/>
    </location>
</feature>
<evidence type="ECO:0000256" key="4">
    <source>
        <dbReference type="RuleBase" id="RU362109"/>
    </source>
</evidence>
<dbReference type="EMBL" id="VCGU01000458">
    <property type="protein sequence ID" value="TRY62680.1"/>
    <property type="molecule type" value="Genomic_DNA"/>
</dbReference>
<dbReference type="Proteomes" id="UP000318571">
    <property type="component" value="Chromosome 10"/>
</dbReference>
<organism evidence="6 7">
    <name type="scientific">Tigriopus californicus</name>
    <name type="common">Marine copepod</name>
    <dbReference type="NCBI Taxonomy" id="6832"/>
    <lineage>
        <taxon>Eukaryota</taxon>
        <taxon>Metazoa</taxon>
        <taxon>Ecdysozoa</taxon>
        <taxon>Arthropoda</taxon>
        <taxon>Crustacea</taxon>
        <taxon>Multicrustacea</taxon>
        <taxon>Hexanauplia</taxon>
        <taxon>Copepoda</taxon>
        <taxon>Harpacticoida</taxon>
        <taxon>Harpacticidae</taxon>
        <taxon>Tigriopus</taxon>
    </lineage>
</organism>
<sequence length="153" mass="17439">MQRSLRMKKEIADLVKNPPIGISCWLSGDESTLNELDAVMFGAEDSPYAKGTFRLKIHIPDLQFLTQIYHPNIDTNGRICLDILKMPPKGTWKPSLNVAAVLTSIRLLMGEPNPDDPLMSDIAEEFQMRPEFYFKTAQDWTQKYAMESKPTHP</sequence>
<dbReference type="GO" id="GO:0005524">
    <property type="term" value="F:ATP binding"/>
    <property type="evidence" value="ECO:0007669"/>
    <property type="project" value="UniProtKB-UniRule"/>
</dbReference>
<dbReference type="OMA" id="CMDLLNM"/>